<evidence type="ECO:0000313" key="1">
    <source>
        <dbReference type="EMBL" id="TYO65462.1"/>
    </source>
</evidence>
<dbReference type="Proteomes" id="UP000324797">
    <property type="component" value="Unassembled WGS sequence"/>
</dbReference>
<sequence>MHPSVSPGLKRVQDYIREQTSQTTATFSAFEAAVTRAHELYDSMPAELRLRIFKNMHPANYGDDIRTSLFGIIDEEVSLLDAIGVTYGHKLRELVTGVWEGFSPQHFRSAVLSCRTLYEEAAAAKYYGDQAESAIKHLLSTPPSAYRLERMKKLRATNTERLKVLLNDTSSPAKILKTWYAVRKIDWQKPDYFNDHKLDKKDPLYPGFFLSAFKTLKWQHEIPAEYFYALLCEATHPNMLSNTLYVDDASQTDSEQLVYLIRKMPVTIEPYVTLYSFVSVPTVECVKIIDQYIQKIASLRSDLAQYVQKARRVTA</sequence>
<organism evidence="1 2">
    <name type="scientific">Bradyrhizobium hipponense</name>
    <dbReference type="NCBI Taxonomy" id="2605638"/>
    <lineage>
        <taxon>Bacteria</taxon>
        <taxon>Pseudomonadati</taxon>
        <taxon>Pseudomonadota</taxon>
        <taxon>Alphaproteobacteria</taxon>
        <taxon>Hyphomicrobiales</taxon>
        <taxon>Nitrobacteraceae</taxon>
        <taxon>Bradyrhizobium</taxon>
    </lineage>
</organism>
<accession>A0A5S4YNK6</accession>
<dbReference type="EMBL" id="VSTH01000051">
    <property type="protein sequence ID" value="TYO65462.1"/>
    <property type="molecule type" value="Genomic_DNA"/>
</dbReference>
<protein>
    <submittedName>
        <fullName evidence="1">Uncharacterized protein</fullName>
    </submittedName>
</protein>
<name>A0A5S4YNK6_9BRAD</name>
<comment type="caution">
    <text evidence="1">The sequence shown here is derived from an EMBL/GenBank/DDBJ whole genome shotgun (WGS) entry which is preliminary data.</text>
</comment>
<dbReference type="AlphaFoldDB" id="A0A5S4YNK6"/>
<proteinExistence type="predicted"/>
<dbReference type="RefSeq" id="WP_148740396.1">
    <property type="nucleotide sequence ID" value="NZ_VSTH01000051.1"/>
</dbReference>
<gene>
    <name evidence="1" type="ORF">FXV83_16130</name>
</gene>
<reference evidence="1 2" key="1">
    <citation type="submission" date="2019-08" db="EMBL/GenBank/DDBJ databases">
        <title>Bradyrhizobium hipponensis sp. nov., a rhizobium isolated from a Lupinus angustifolius root nodule in Tunisia.</title>
        <authorList>
            <person name="Off K."/>
            <person name="Rejili M."/>
            <person name="Mars M."/>
            <person name="Brachmann A."/>
            <person name="Marin M."/>
        </authorList>
    </citation>
    <scope>NUCLEOTIDE SEQUENCE [LARGE SCALE GENOMIC DNA]</scope>
    <source>
        <strain evidence="2">aSej3</strain>
    </source>
</reference>
<keyword evidence="2" id="KW-1185">Reference proteome</keyword>
<evidence type="ECO:0000313" key="2">
    <source>
        <dbReference type="Proteomes" id="UP000324797"/>
    </source>
</evidence>